<dbReference type="EMBL" id="UYYB01094546">
    <property type="protein sequence ID" value="VDM74606.1"/>
    <property type="molecule type" value="Genomic_DNA"/>
</dbReference>
<keyword evidence="4" id="KW-1185">Reference proteome</keyword>
<reference evidence="3 4" key="1">
    <citation type="submission" date="2018-11" db="EMBL/GenBank/DDBJ databases">
        <authorList>
            <consortium name="Pathogen Informatics"/>
        </authorList>
    </citation>
    <scope>NUCLEOTIDE SEQUENCE [LARGE SCALE GENOMIC DNA]</scope>
</reference>
<evidence type="ECO:0000313" key="3">
    <source>
        <dbReference type="EMBL" id="VDM74606.1"/>
    </source>
</evidence>
<organism evidence="3 4">
    <name type="scientific">Strongylus vulgaris</name>
    <name type="common">Blood worm</name>
    <dbReference type="NCBI Taxonomy" id="40348"/>
    <lineage>
        <taxon>Eukaryota</taxon>
        <taxon>Metazoa</taxon>
        <taxon>Ecdysozoa</taxon>
        <taxon>Nematoda</taxon>
        <taxon>Chromadorea</taxon>
        <taxon>Rhabditida</taxon>
        <taxon>Rhabditina</taxon>
        <taxon>Rhabditomorpha</taxon>
        <taxon>Strongyloidea</taxon>
        <taxon>Strongylidae</taxon>
        <taxon>Strongylus</taxon>
    </lineage>
</organism>
<feature type="signal peptide" evidence="2">
    <location>
        <begin position="1"/>
        <end position="18"/>
    </location>
</feature>
<protein>
    <submittedName>
        <fullName evidence="3">Uncharacterized protein</fullName>
    </submittedName>
</protein>
<keyword evidence="1" id="KW-0812">Transmembrane</keyword>
<feature type="transmembrane region" description="Helical" evidence="1">
    <location>
        <begin position="172"/>
        <end position="190"/>
    </location>
</feature>
<dbReference type="PANTHER" id="PTHR33995:SF8">
    <property type="entry name" value="PRION-LIKE-(Q_N-RICH)-DOMAIN-BEARING PROTEIN"/>
    <property type="match status" value="1"/>
</dbReference>
<keyword evidence="1" id="KW-1133">Transmembrane helix</keyword>
<feature type="chain" id="PRO_5018320355" evidence="2">
    <location>
        <begin position="19"/>
        <end position="218"/>
    </location>
</feature>
<name>A0A3P7IWD6_STRVU</name>
<dbReference type="PANTHER" id="PTHR33995">
    <property type="entry name" value="PROTEIN CBG18546"/>
    <property type="match status" value="1"/>
</dbReference>
<accession>A0A3P7IWD6</accession>
<sequence>MCKGLKFLLLVSALSITAKLPEFKDIVRQRKEGNNIAQCPCVIHPESGRCFVYNPMYQAVNVEEAMFTFPDLTMHVYPEKVGDVASYTCTTTECQQCFSLLYYQLLDNGLIEKTFKPATRPLERNALRPTLCPRYTFLREPKIPPAPKNVPPYVKTMIQHGLQIIKKALPQVMFAFFFLFHSTLLPFSLFRRNTLLYYFVFHQLSDTVAFKTYPRIAP</sequence>
<evidence type="ECO:0000256" key="1">
    <source>
        <dbReference type="SAM" id="Phobius"/>
    </source>
</evidence>
<proteinExistence type="predicted"/>
<gene>
    <name evidence="3" type="ORF">SVUK_LOCUS9604</name>
</gene>
<keyword evidence="1" id="KW-0472">Membrane</keyword>
<dbReference type="OrthoDB" id="5867008at2759"/>
<evidence type="ECO:0000256" key="2">
    <source>
        <dbReference type="SAM" id="SignalP"/>
    </source>
</evidence>
<evidence type="ECO:0000313" key="4">
    <source>
        <dbReference type="Proteomes" id="UP000270094"/>
    </source>
</evidence>
<dbReference type="AlphaFoldDB" id="A0A3P7IWD6"/>
<dbReference type="Proteomes" id="UP000270094">
    <property type="component" value="Unassembled WGS sequence"/>
</dbReference>
<keyword evidence="2" id="KW-0732">Signal</keyword>